<evidence type="ECO:0000256" key="4">
    <source>
        <dbReference type="ARBA" id="ARBA00022553"/>
    </source>
</evidence>
<dbReference type="Gene3D" id="3.30.559.30">
    <property type="entry name" value="Nonribosomal peptide synthetase, condensation domain"/>
    <property type="match status" value="3"/>
</dbReference>
<dbReference type="PROSITE" id="PS50075">
    <property type="entry name" value="CARRIER"/>
    <property type="match status" value="3"/>
</dbReference>
<dbReference type="InterPro" id="IPR001031">
    <property type="entry name" value="Thioesterase"/>
</dbReference>
<comment type="caution">
    <text evidence="8">The sequence shown here is derived from an EMBL/GenBank/DDBJ whole genome shotgun (WGS) entry which is preliminary data.</text>
</comment>
<dbReference type="FunFam" id="2.30.38.10:FF:000001">
    <property type="entry name" value="Non-ribosomal peptide synthetase PvdI"/>
    <property type="match status" value="2"/>
</dbReference>
<dbReference type="GO" id="GO:0008610">
    <property type="term" value="P:lipid biosynthetic process"/>
    <property type="evidence" value="ECO:0007669"/>
    <property type="project" value="UniProtKB-ARBA"/>
</dbReference>
<dbReference type="EMBL" id="LBDA02000013">
    <property type="protein sequence ID" value="OIK28188.1"/>
    <property type="molecule type" value="Genomic_DNA"/>
</dbReference>
<dbReference type="InterPro" id="IPR036736">
    <property type="entry name" value="ACP-like_sf"/>
</dbReference>
<evidence type="ECO:0000313" key="8">
    <source>
        <dbReference type="EMBL" id="OIK28188.1"/>
    </source>
</evidence>
<feature type="domain" description="Carrier" evidence="7">
    <location>
        <begin position="2784"/>
        <end position="2859"/>
    </location>
</feature>
<dbReference type="PROSITE" id="PS00455">
    <property type="entry name" value="AMP_BINDING"/>
    <property type="match status" value="2"/>
</dbReference>
<dbReference type="Gene3D" id="3.30.300.30">
    <property type="match status" value="3"/>
</dbReference>
<dbReference type="SUPFAM" id="SSF53474">
    <property type="entry name" value="alpha/beta-Hydrolases"/>
    <property type="match status" value="1"/>
</dbReference>
<evidence type="ECO:0000256" key="5">
    <source>
        <dbReference type="ARBA" id="ARBA00022737"/>
    </source>
</evidence>
<dbReference type="FunFam" id="3.30.300.30:FF:000010">
    <property type="entry name" value="Enterobactin synthetase component F"/>
    <property type="match status" value="3"/>
</dbReference>
<dbReference type="Gene3D" id="3.40.50.1820">
    <property type="entry name" value="alpha/beta hydrolase"/>
    <property type="match status" value="1"/>
</dbReference>
<dbReference type="InterPro" id="IPR009081">
    <property type="entry name" value="PP-bd_ACP"/>
</dbReference>
<dbReference type="Gene3D" id="1.10.1200.10">
    <property type="entry name" value="ACP-like"/>
    <property type="match status" value="2"/>
</dbReference>
<dbReference type="SUPFAM" id="SSF56801">
    <property type="entry name" value="Acetyl-CoA synthetase-like"/>
    <property type="match status" value="3"/>
</dbReference>
<dbReference type="InterPro" id="IPR010060">
    <property type="entry name" value="NRPS_synth"/>
</dbReference>
<dbReference type="CDD" id="cd05930">
    <property type="entry name" value="A_NRPS"/>
    <property type="match status" value="2"/>
</dbReference>
<dbReference type="OrthoDB" id="2472181at2"/>
<keyword evidence="4" id="KW-0597">Phosphoprotein</keyword>
<dbReference type="Pfam" id="PF00501">
    <property type="entry name" value="AMP-binding"/>
    <property type="match status" value="2"/>
</dbReference>
<dbReference type="SMART" id="SM01294">
    <property type="entry name" value="PKS_PP_betabranch"/>
    <property type="match status" value="1"/>
</dbReference>
<dbReference type="NCBIfam" id="TIGR01733">
    <property type="entry name" value="AA-adenyl-dom"/>
    <property type="match status" value="2"/>
</dbReference>
<dbReference type="Pfam" id="PF13193">
    <property type="entry name" value="AMP-binding_C"/>
    <property type="match status" value="3"/>
</dbReference>
<dbReference type="PROSITE" id="PS00012">
    <property type="entry name" value="PHOSPHOPANTETHEINE"/>
    <property type="match status" value="3"/>
</dbReference>
<dbReference type="CDD" id="cd19543">
    <property type="entry name" value="DCL_NRPS"/>
    <property type="match status" value="1"/>
</dbReference>
<keyword evidence="5" id="KW-0677">Repeat</keyword>
<gene>
    <name evidence="8" type="ORF">VT52_007480</name>
</gene>
<dbReference type="Pfam" id="PF00975">
    <property type="entry name" value="Thioesterase"/>
    <property type="match status" value="1"/>
</dbReference>
<evidence type="ECO:0000256" key="1">
    <source>
        <dbReference type="ARBA" id="ARBA00001957"/>
    </source>
</evidence>
<dbReference type="GO" id="GO:0043041">
    <property type="term" value="P:amino acid activation for nonribosomal peptide biosynthetic process"/>
    <property type="evidence" value="ECO:0007669"/>
    <property type="project" value="TreeGrafter"/>
</dbReference>
<dbReference type="GO" id="GO:0072330">
    <property type="term" value="P:monocarboxylic acid biosynthetic process"/>
    <property type="evidence" value="ECO:0007669"/>
    <property type="project" value="UniProtKB-ARBA"/>
</dbReference>
<protein>
    <recommendedName>
        <fullName evidence="7">Carrier domain-containing protein</fullName>
    </recommendedName>
</protein>
<dbReference type="InterPro" id="IPR001242">
    <property type="entry name" value="Condensation_dom"/>
</dbReference>
<dbReference type="CDD" id="cd19540">
    <property type="entry name" value="LCL_NRPS-like"/>
    <property type="match status" value="1"/>
</dbReference>
<evidence type="ECO:0000313" key="9">
    <source>
        <dbReference type="Proteomes" id="UP000034838"/>
    </source>
</evidence>
<feature type="non-terminal residue" evidence="8">
    <location>
        <position position="1"/>
    </location>
</feature>
<comment type="cofactor">
    <cofactor evidence="1">
        <name>pantetheine 4'-phosphate</name>
        <dbReference type="ChEBI" id="CHEBI:47942"/>
    </cofactor>
</comment>
<dbReference type="InterPro" id="IPR020806">
    <property type="entry name" value="PKS_PP-bd"/>
</dbReference>
<dbReference type="InterPro" id="IPR023213">
    <property type="entry name" value="CAT-like_dom_sf"/>
</dbReference>
<dbReference type="Gene3D" id="3.30.559.10">
    <property type="entry name" value="Chloramphenicol acetyltransferase-like domain"/>
    <property type="match status" value="3"/>
</dbReference>
<dbReference type="InterPro" id="IPR000873">
    <property type="entry name" value="AMP-dep_synth/lig_dom"/>
</dbReference>
<dbReference type="InterPro" id="IPR010071">
    <property type="entry name" value="AA_adenyl_dom"/>
</dbReference>
<dbReference type="InterPro" id="IPR025110">
    <property type="entry name" value="AMP-bd_C"/>
</dbReference>
<dbReference type="FunFam" id="3.40.50.980:FF:000001">
    <property type="entry name" value="Non-ribosomal peptide synthetase"/>
    <property type="match status" value="2"/>
</dbReference>
<evidence type="ECO:0000256" key="6">
    <source>
        <dbReference type="ARBA" id="ARBA00023194"/>
    </source>
</evidence>
<dbReference type="InterPro" id="IPR006162">
    <property type="entry name" value="Ppantetheine_attach_site"/>
</dbReference>
<dbReference type="InterPro" id="IPR029058">
    <property type="entry name" value="AB_hydrolase_fold"/>
</dbReference>
<dbReference type="Pfam" id="PF00550">
    <property type="entry name" value="PP-binding"/>
    <property type="match status" value="3"/>
</dbReference>
<evidence type="ECO:0000256" key="3">
    <source>
        <dbReference type="ARBA" id="ARBA00022450"/>
    </source>
</evidence>
<dbReference type="RefSeq" id="WP_071387419.1">
    <property type="nucleotide sequence ID" value="NZ_LBDA02000013.1"/>
</dbReference>
<name>A0A1J4Q6N6_9ACTN</name>
<dbReference type="Gene3D" id="3.40.50.980">
    <property type="match status" value="4"/>
</dbReference>
<dbReference type="GO" id="GO:0003824">
    <property type="term" value="F:catalytic activity"/>
    <property type="evidence" value="ECO:0007669"/>
    <property type="project" value="InterPro"/>
</dbReference>
<reference evidence="8" key="1">
    <citation type="submission" date="2016-10" db="EMBL/GenBank/DDBJ databases">
        <title>Genome sequence of Streptomyces malaysiense MUSC 136.</title>
        <authorList>
            <person name="Lee L.-H."/>
            <person name="Ser H.-L."/>
        </authorList>
    </citation>
    <scope>NUCLEOTIDE SEQUENCE [LARGE SCALE GENOMIC DNA]</scope>
    <source>
        <strain evidence="8">MUSC 136</strain>
    </source>
</reference>
<sequence length="3098" mass="330538">HVLDARLRPVLPGTVGELYVAGHGLARGYTGEPALTAARFVADPAGGGRRLYRTGDLVRWNARGELDYIGRADDQVKVRGFRIEPGEVEAALAAHPQVGSAAVLARETPSGGTRLVGYVVPADPATAPEPVAVREFVAERLPDYMVPAGVVVLDAFPLNTSGKLDREALPEPEFAAGSAFRAPRTALEETLRAAFADVLGLAAGTIGVDDSFFDLGGHSLLATKLVARIRTGFGAELGVRAVFEAPTVATLATRLVVADRARPALEAQDRPERLPLSYAQRRLWFLDQFAGPSATYNIPVVLRLTGALDVAALRAATRDVVARHESLRTTVSADAAGVPFQRVLAEGEFALDMPVARIAPEEVSGRVARAAAHAFDLAGEIPLRASLFEVAEDEHVLVLVVHHIAGDGESMAPLSKDLVAAYRARLAGEAPRWQPLAVQYVDYALWQEKLLGDENDPTSRAFEQYGYWKAELAGVPQPLQLPTDRPRPPVASHRGDRVAFAVEPELLSRVEELAVREGATVSMVLQSALAVLLRQLGAGDDITIGSPIAGRTDEALAGLVGFFANTWVLRADLSGGPSFTDVLSRVREKALTAYDNQDVPFERLVELLNPERSTAYHPLFQVMLAWQNISRPDFELDGLRLGYEPVDADSAKFDLFFGLTEYDTGAGRGVHGSLEYAADLFDRSTATTLAERFVRVLRQVTAAPGDRVDGVDLLSDSEREQVVVRWNDTSAPLPAQTIPGLFEEQAARTPDAVAVAGGGVSWTYRELDERANRLARELIRAGQGPESIVGLALPRDAELVVGMLGILKSGAAYLPIDPRYPSTRLDFVLADARPDVIVTDTRTADVLPANDAVCLHLDRLDLASGDGSALHPGERPASWGPDSLAYVMYTSGSTGNPKGVAIHHANLVNGVLRLADVVDVRAGSRMLGATSVNFDVSAFEVFTALSRGACVEVVRDVLELAERDGWQGGSLQAVPSVFSEILDTVAGKMDVDTVVLGGDSLPAALLDKVRSAIPRARLVQAYGQTEDFYATTFEIPDGWSGTGNVPIGAPLGNMRTYVLGPGLVPVPVGVTGELYVAGAVGRGYHNRPGITAERFVADPFGPVGERMYRTGDLVRWTPDGQLEYLGRGDTQMKIRGFRIEPGEIEAALVAHPEVRRAVVQMRQLRAEGGGRQLVGYVVPAGERSGNGPDVEELRRFVAGRLPEFMVPSAFVVLDRFPLDPNGKLDRRALPAPVLGDTDFRAPATARERALCEIFAAVLGADRVGVDDDFFTVGGDSIRSIQVVAQARARGIEVSPRDVFEHRTVARLAEVARDLGARSEAAVLTELEGGGTGWSPLPPAGRYMLELGGGYDRFQQSMVLTLPQEADDATLAATVQAVLDTHDVLRARLVTGGGAGEEEAGLVVDAPGSAVAAELIRRVPCTGQWRTESWRAQLAAELDAATGRLDPAAGRMAQLVWFDPEDGDAGRLLVVLHHLVVDGVSWRILLPDLAAAWEQAHAGRAPVLAPVGTSARRWTHALAEEAARPGRTAELPLWRAMLDGPDPLLGERRIDPTVDTMATVERLQVSVPADVTETVLTALPAAFHGGPNDGLLTALALALATWRSRRGVTETSALLRMEGHGREEDVVPGADLSRTVGWFTSMFPMRLDVAGCDLAEALAGGDAAGRAVKAVKEQLRAIPDKGMGFGLLRHLNERTARELSAFPEGQIGFNYLGRFSATDMPEELRGLGWTQAPEGGVMADLDADMPAMSVLDVTAVASETDEGPLLGAVFSFPATILRAADVRELADLWVEALTALAHHVRSDPRAGGLTPSDLPLVQVGQMELDVWRKAYPGLSDVWPLTPLQSGLLFHAQLADAAFDAYNMQLAFELTGPVDPGRLRAAGQALLDRYPNLRAAFVPDTGGGHVQLVVDGVELPWREADFRPLADRAAREDAYDELLAQDLRTNFDPARPPLLRMTLVRTADTVSHLVLTAHHTLFDGWSLPVLLQDLLRLYAGHGDATALPQVRGFRDFLVWLAAQEPAAAAQAWASELEGVEEPTLLAESRQRRDQDGIGMLDVPLPAGDAETLARRAAELGVTVNTLVQGSWALVLAGLTGRQDVVFGATVSGRPATLPGADSMVGLFINTLPVRVTCAPEQSLAEVFTGLQSRQAALLDHHHYGLTALHRDTGLSVLFDTMIAFESYPVDQAGLGAAGASSELAVTGIRPFSGTHYPVTVIAVTEPHLRLTLHYQRGLFEESEAEGIAERFARVLCQAAADPGTRTGRLELLAPAERQLLLDRWNGAAPGPAPATIPEAFARQVAATPDAVALVCDGTALTYRELDAMADRVAHALVRRGVRPETVVAVALPRTPRLVAALLGVLKAGGAYLPIDPAYPSGRLAYVLSHARPRWVLTDAATEAVLPAGDVPRLHVGTLLDEESDGTPAAAVLRPDNAAYVMYTSGSTGTPKGVAITHGNVTNGVAQLAGSLKVGPGLRMLAGTSVNFDVSVFEMFTALTTGAGVELVRDALVLAEGAGRGADIVSTVPSVFAELLELGADIDARTLVFAGEALPDTLVERIARRMPDARVVNAYGQSESFYATLWSAGSGPGTGASAPVGAPLGGVRTYVLNAGLEPVPVGVVGELYVAGACLGRGYHGRGALTGERFVADPHGAPGTRMYRTGDLARWNADGQLEYAGRSDHQVKIRGMRIEPGEVEAALTACAPVAQAVVVARENHGTGRYLAAYVTAHGPREEVTADRLREELAGRLPDYMVPSAFVVLERMPLTPNGKLDRAALPEPALGTGAYRAPRTPQEEVLCGLFAETLGVRRVGVDDSFFDLGGHSLLVTRLTNRILMLLGVRLPLRAVFETPTAAGLARRLASGADAGQSADPYAVVLPLKAGGERPPVWWFHPGGGLSWCYMGFAPHLPADRPSYGIQARGLDGTDPLPRSIEEMVADYVAQLLAVQPEGPFHLAGWSFGGTLAHAVAGELERRGHQVALLALLDCAPSTFFAAGKDAPEAEVRGMFEAYVAMADHEALVDRMTGIQIEHLALMRRFTSPVFSGKALFFSATVDSPEAIAEHWKPYVLGGIEEHEIECSHHAMHLPEPAAAIAAVIGRALDED</sequence>
<dbReference type="InterPro" id="IPR020845">
    <property type="entry name" value="AMP-binding_CS"/>
</dbReference>
<dbReference type="SMART" id="SM00823">
    <property type="entry name" value="PKS_PP"/>
    <property type="match status" value="3"/>
</dbReference>
<dbReference type="Gene3D" id="2.30.38.10">
    <property type="entry name" value="Luciferase, Domain 3"/>
    <property type="match status" value="3"/>
</dbReference>
<dbReference type="InterPro" id="IPR045851">
    <property type="entry name" value="AMP-bd_C_sf"/>
</dbReference>
<keyword evidence="9" id="KW-1185">Reference proteome</keyword>
<dbReference type="InterPro" id="IPR020802">
    <property type="entry name" value="TesA-like"/>
</dbReference>
<comment type="similarity">
    <text evidence="2">Belongs to the ATP-dependent AMP-binding enzyme family.</text>
</comment>
<keyword evidence="6" id="KW-0045">Antibiotic biosynthesis</keyword>
<keyword evidence="3" id="KW-0596">Phosphopantetheine</keyword>
<accession>A0A1J4Q6N6</accession>
<dbReference type="PANTHER" id="PTHR45527">
    <property type="entry name" value="NONRIBOSOMAL PEPTIDE SYNTHETASE"/>
    <property type="match status" value="1"/>
</dbReference>
<dbReference type="NCBIfam" id="NF003417">
    <property type="entry name" value="PRK04813.1"/>
    <property type="match status" value="3"/>
</dbReference>
<dbReference type="GO" id="GO:0005737">
    <property type="term" value="C:cytoplasm"/>
    <property type="evidence" value="ECO:0007669"/>
    <property type="project" value="TreeGrafter"/>
</dbReference>
<dbReference type="FunFam" id="1.10.1200.10:FF:000016">
    <property type="entry name" value="Non-ribosomal peptide synthase"/>
    <property type="match status" value="1"/>
</dbReference>
<evidence type="ECO:0000259" key="7">
    <source>
        <dbReference type="PROSITE" id="PS50075"/>
    </source>
</evidence>
<dbReference type="SMART" id="SM00824">
    <property type="entry name" value="PKS_TE"/>
    <property type="match status" value="1"/>
</dbReference>
<feature type="domain" description="Carrier" evidence="7">
    <location>
        <begin position="1241"/>
        <end position="1315"/>
    </location>
</feature>
<dbReference type="FunFam" id="1.10.1200.10:FF:000005">
    <property type="entry name" value="Nonribosomal peptide synthetase 1"/>
    <property type="match status" value="2"/>
</dbReference>
<proteinExistence type="inferred from homology"/>
<dbReference type="SUPFAM" id="SSF52777">
    <property type="entry name" value="CoA-dependent acyltransferases"/>
    <property type="match status" value="6"/>
</dbReference>
<dbReference type="GO" id="GO:0044550">
    <property type="term" value="P:secondary metabolite biosynthetic process"/>
    <property type="evidence" value="ECO:0007669"/>
    <property type="project" value="TreeGrafter"/>
</dbReference>
<evidence type="ECO:0000256" key="2">
    <source>
        <dbReference type="ARBA" id="ARBA00006432"/>
    </source>
</evidence>
<dbReference type="Proteomes" id="UP000034838">
    <property type="component" value="Unassembled WGS sequence"/>
</dbReference>
<dbReference type="PANTHER" id="PTHR45527:SF1">
    <property type="entry name" value="FATTY ACID SYNTHASE"/>
    <property type="match status" value="1"/>
</dbReference>
<dbReference type="NCBIfam" id="TIGR01720">
    <property type="entry name" value="NRPS-para261"/>
    <property type="match status" value="1"/>
</dbReference>
<dbReference type="Pfam" id="PF00668">
    <property type="entry name" value="Condensation"/>
    <property type="match status" value="3"/>
</dbReference>
<feature type="domain" description="Carrier" evidence="7">
    <location>
        <begin position="182"/>
        <end position="259"/>
    </location>
</feature>
<organism evidence="8 9">
    <name type="scientific">Streptomyces malaysiense</name>
    <dbReference type="NCBI Taxonomy" id="1428626"/>
    <lineage>
        <taxon>Bacteria</taxon>
        <taxon>Bacillati</taxon>
        <taxon>Actinomycetota</taxon>
        <taxon>Actinomycetes</taxon>
        <taxon>Kitasatosporales</taxon>
        <taxon>Streptomycetaceae</taxon>
        <taxon>Streptomyces</taxon>
    </lineage>
</organism>
<dbReference type="SUPFAM" id="SSF47336">
    <property type="entry name" value="ACP-like"/>
    <property type="match status" value="3"/>
</dbReference>
<dbReference type="GO" id="GO:0031177">
    <property type="term" value="F:phosphopantetheine binding"/>
    <property type="evidence" value="ECO:0007669"/>
    <property type="project" value="InterPro"/>
</dbReference>
<dbReference type="GO" id="GO:0017000">
    <property type="term" value="P:antibiotic biosynthetic process"/>
    <property type="evidence" value="ECO:0007669"/>
    <property type="project" value="UniProtKB-KW"/>
</dbReference>